<evidence type="ECO:0000313" key="3">
    <source>
        <dbReference type="Proteomes" id="UP001429984"/>
    </source>
</evidence>
<name>A0ABS0B2F8_9GAMM</name>
<dbReference type="SUPFAM" id="SSF53756">
    <property type="entry name" value="UDP-Glycosyltransferase/glycogen phosphorylase"/>
    <property type="match status" value="1"/>
</dbReference>
<dbReference type="InterPro" id="IPR050426">
    <property type="entry name" value="Glycosyltransferase_28"/>
</dbReference>
<dbReference type="PANTHER" id="PTHR48050:SF13">
    <property type="entry name" value="STEROL 3-BETA-GLUCOSYLTRANSFERASE UGT80A2"/>
    <property type="match status" value="1"/>
</dbReference>
<dbReference type="EMBL" id="JADLZT010000001">
    <property type="protein sequence ID" value="MBF6022678.1"/>
    <property type="molecule type" value="Genomic_DNA"/>
</dbReference>
<keyword evidence="3" id="KW-1185">Reference proteome</keyword>
<dbReference type="CDD" id="cd03784">
    <property type="entry name" value="GT1_Gtf-like"/>
    <property type="match status" value="1"/>
</dbReference>
<evidence type="ECO:0000259" key="1">
    <source>
        <dbReference type="Pfam" id="PF06722"/>
    </source>
</evidence>
<dbReference type="Pfam" id="PF06722">
    <property type="entry name" value="EryCIII-like_C"/>
    <property type="match status" value="1"/>
</dbReference>
<organism evidence="2 3">
    <name type="scientific">Lysobacter niastensis</name>
    <dbReference type="NCBI Taxonomy" id="380629"/>
    <lineage>
        <taxon>Bacteria</taxon>
        <taxon>Pseudomonadati</taxon>
        <taxon>Pseudomonadota</taxon>
        <taxon>Gammaproteobacteria</taxon>
        <taxon>Lysobacterales</taxon>
        <taxon>Lysobacteraceae</taxon>
        <taxon>Lysobacter</taxon>
    </lineage>
</organism>
<proteinExistence type="predicted"/>
<gene>
    <name evidence="2" type="ORF">IU514_01415</name>
</gene>
<comment type="caution">
    <text evidence="2">The sequence shown here is derived from an EMBL/GenBank/DDBJ whole genome shotgun (WGS) entry which is preliminary data.</text>
</comment>
<dbReference type="Proteomes" id="UP001429984">
    <property type="component" value="Unassembled WGS sequence"/>
</dbReference>
<reference evidence="2 3" key="1">
    <citation type="submission" date="2020-11" db="EMBL/GenBank/DDBJ databases">
        <title>Draft Genome Sequence and Secondary Metabolite Biosynthetic Potential of the Lysobacter niastensis Type strain DSM 18481.</title>
        <authorList>
            <person name="Turrini P."/>
            <person name="Artuso I."/>
            <person name="Tescari M."/>
            <person name="Lugli G.A."/>
            <person name="Frangipani E."/>
            <person name="Ventura M."/>
            <person name="Visca P."/>
        </authorList>
    </citation>
    <scope>NUCLEOTIDE SEQUENCE [LARGE SCALE GENOMIC DNA]</scope>
    <source>
        <strain evidence="2 3">DSM 18481</strain>
    </source>
</reference>
<feature type="domain" description="Erythromycin biosynthesis protein CIII-like C-terminal" evidence="1">
    <location>
        <begin position="289"/>
        <end position="391"/>
    </location>
</feature>
<dbReference type="InterPro" id="IPR002213">
    <property type="entry name" value="UDP_glucos_trans"/>
</dbReference>
<protein>
    <submittedName>
        <fullName evidence="2">Glycosyltransferase family 1 protein</fullName>
    </submittedName>
</protein>
<evidence type="ECO:0000313" key="2">
    <source>
        <dbReference type="EMBL" id="MBF6022678.1"/>
    </source>
</evidence>
<dbReference type="Gene3D" id="3.40.50.2000">
    <property type="entry name" value="Glycogen Phosphorylase B"/>
    <property type="match status" value="2"/>
</dbReference>
<dbReference type="InterPro" id="IPR010610">
    <property type="entry name" value="EryCIII-like_C"/>
</dbReference>
<sequence>MKFVVATYGTEGDVRPLAALCRALMDAGHEATLLADHATLGVPQALGVPARALTGDIRGTLDPSVAISNVVGKDHGLNSTAKALAGIANANAEPWLREIAEAAEGSDALIVSALAAFVGFSAAEHLGIKAIGAGFIPLSPTSDFATPFLPPSRVPRALNGLSHEFVNAMLWRAFRTSTNAARAKVFGLPPRRKNWTTHPMLYGISPSLVPPPADWPSYAHLCGQWLPPESQWAPPKALSEFLEAGEPPLYVGFGSMVGFDRAALLREVVSAVAGRRALFYPGWSGDEELELPGNFFVLGDTPHAWLFPKVSAVIHHGGSGTTHSAARAGVPSVVVPFAGDQWFWADRLRRAGVAGDAVNGHRLKAAPLARAIDYAEQAPVLARACRLGEQMRTENGLAYAIQAIERIMAG</sequence>
<dbReference type="PANTHER" id="PTHR48050">
    <property type="entry name" value="STEROL 3-BETA-GLUCOSYLTRANSFERASE"/>
    <property type="match status" value="1"/>
</dbReference>
<accession>A0ABS0B2F8</accession>
<dbReference type="RefSeq" id="WP_194929275.1">
    <property type="nucleotide sequence ID" value="NZ_JADLZT010000001.1"/>
</dbReference>